<dbReference type="SUPFAM" id="SSF53098">
    <property type="entry name" value="Ribonuclease H-like"/>
    <property type="match status" value="1"/>
</dbReference>
<dbReference type="Gene3D" id="3.30.590.10">
    <property type="entry name" value="Glutamine synthetase/guanido kinase, catalytic domain"/>
    <property type="match status" value="2"/>
</dbReference>
<dbReference type="InterPro" id="IPR045846">
    <property type="entry name" value="POLBc_alpha"/>
</dbReference>
<dbReference type="Gene3D" id="3.10.20.70">
    <property type="entry name" value="Glutamine synthetase, N-terminal domain"/>
    <property type="match status" value="1"/>
</dbReference>
<dbReference type="InterPro" id="IPR008147">
    <property type="entry name" value="Gln_synt_N"/>
</dbReference>
<dbReference type="NCBIfam" id="TIGR00592">
    <property type="entry name" value="pol2"/>
    <property type="match status" value="1"/>
</dbReference>
<dbReference type="InterPro" id="IPR006133">
    <property type="entry name" value="DNA-dir_DNA_pol_B_exonuc"/>
</dbReference>
<evidence type="ECO:0000313" key="19">
    <source>
        <dbReference type="Proteomes" id="UP000825002"/>
    </source>
</evidence>
<evidence type="ECO:0000256" key="14">
    <source>
        <dbReference type="RuleBase" id="RU000442"/>
    </source>
</evidence>
<evidence type="ECO:0000256" key="5">
    <source>
        <dbReference type="ARBA" id="ARBA00022705"/>
    </source>
</evidence>
<dbReference type="Pfam" id="PF08996">
    <property type="entry name" value="zf-DNA_Pol"/>
    <property type="match status" value="1"/>
</dbReference>
<dbReference type="InterPro" id="IPR006172">
    <property type="entry name" value="DNA-dir_DNA_pol_B"/>
</dbReference>
<keyword evidence="4 14" id="KW-0548">Nucleotidyltransferase</keyword>
<evidence type="ECO:0000256" key="3">
    <source>
        <dbReference type="ARBA" id="ARBA00022679"/>
    </source>
</evidence>
<keyword evidence="19" id="KW-1185">Reference proteome</keyword>
<evidence type="ECO:0000256" key="7">
    <source>
        <dbReference type="ARBA" id="ARBA00022771"/>
    </source>
</evidence>
<proteinExistence type="inferred from homology"/>
<dbReference type="Gene3D" id="3.30.70.2820">
    <property type="match status" value="1"/>
</dbReference>
<comment type="similarity">
    <text evidence="12 13">Belongs to the glutamine synthetase family.</text>
</comment>
<dbReference type="PROSITE" id="PS00116">
    <property type="entry name" value="DNA_POLYMERASE_B"/>
    <property type="match status" value="1"/>
</dbReference>
<dbReference type="InterPro" id="IPR014746">
    <property type="entry name" value="Gln_synth/guanido_kin_cat_dom"/>
</dbReference>
<dbReference type="SMART" id="SM00486">
    <property type="entry name" value="POLBc"/>
    <property type="match status" value="1"/>
</dbReference>
<feature type="compositionally biased region" description="Polar residues" evidence="15">
    <location>
        <begin position="499"/>
        <end position="512"/>
    </location>
</feature>
<sequence length="1791" mass="204575">MANPGEQEYRIYTDFLQNMTRRNIEGPRSDNETVTLDYVWIDGTRERLRSKHRAVSKDPKSITDCPVWNFDGSSTGQAHEGNTDVYLKPVAFYSNPFRGSRDKLVLCETMMFDGTIIPTNTRNSANKVMQRAAEQDPWFGIEQEYSLMDMKTNRPLGWPPGGSPGAQGPFYCGAEPGKVFGRWLVEAHYEACLNAGIKICGGNAEVMPSQWEWQVGPCAGISAGDELWISRYIMYRVAEIFNVGVSFDPKIMTGDWNGAGAHTNVSTKATRAKGSGLKAINEAIEKLSTRQAEHIKAYDPRGGEDNARRLTGRHETASIDKFSWGVAKRNVSIRIPAQVNVDGCGYFEDRRPSSNCDPYANSGISMTVLRRNISIRSSFSLTLLRRRNSSDMSAARTTRSGRAVKNSANNISDALELLGRIRKGEKVAMPTRDESLFDEVDDDQYRKIIDKRRREKFVVRSGGDDDVEGYDDDETVDDDFIDDDDDDSDSGKSKKTPVDPTQPSITNFISRGSSSSKKSNNEYSVDEDNVLQQMLSSLTSSKPINRSYISANPAKPQPVKLQQSRKTYGKRVIIDKFDTYCSSPTKRLKAEPSQEPDYEFDDDFTIDECNDDVKAGIHKQLDLKDEMDEQGVNDNITSVPLSDDILQDLKFYTDEEGKQFARFYWYDCSEDSNINPGVVYIYGKTYAESIKQFVSCCAVVRNVKRYTYLLLRDTLDDDGQTSVDADDAIAEFKSVHARKYKITNAQYTGVKKRYAFEREGIPFEANYVEIACSGRLPTVPIDARGRTFSQVLNSTQSCLERFILDMKLRGPCWMRAYAPESSSPQISWARIEVILNEPEQLVVDYGHEVPQAPYLSLISINLRTYSHPETKQNEIIAISCILNRCFYLDQCLTEKNMIDGHFCLLAKPPQKRPFKLPYDFDYARKRYSKTILEVIETERDLILRFLEKFSQVDPDIIVGHDLFDFDYDVLLKRMEYFKIGTWSKLARVKRTQAPQSKYAYKSMFTGRLICDIGKSARELIRCTSYDLTELGSQVLKRERVDYTQAMIVDSFRSSEGVIRLINATMSDNNLILSIMVKLDIMPLALKMANITGSVLFRTLLYGRSERNEYLLLHAFHENNFIVPEKYWSTRKAKGNEPIKGRRKAEYEGGLVLDPKIGYYDTYILLMDFNSLYPSIIQEFNLCFSTVKRPPMARVAEISADQKPPPKAPLPELPGKDVSQGVLPAELSKLVQRRRQVKELMKNPQLKESQRMLYDIEQKALKLTANSMYGCLGFQDSRFYAMHIASLVTAKGRDILGVTKSMVERLGHEVIYGDTDSLMINTQLADYDEVMRRGTTIKAEINRSYRLLEIDIDGVYRPLLLLQKKHYAGLAVSRAPNGEFITKQEVKGIETVRRDRAFIVKEVGEHVLREILASDRDAEQVMGNIHNYLKEIGERVRNNQLPIDSYIISKQLNQNPENYHDPKGMGHVSVALRYNQDPNRERKLKSGDVVPYVICIDGTNNSAIQRAYHRDELEASCELHIDAEWYLIQIHSLMAKLFDRFSSTSPQVLAEMLGIEDSTMLRLPRSTESHIIEQEQITSKSESRYNLCKPLEITCLKCKNIMQIRNFTRLLSKQELETRATTANKREVLSLDSCDKCSYRFTMAHDNLVTQFKLNMRRWTQEFYENWYVCEDPACAWRTRNTYVSIIDGKLICEKCCMSALRREISPAEHNLQLCFLHHLVNVPSDTKDTMTTAVRKEKDKERPYDCEGILKDVYARCKAEIEFALSTSEYNIIDLGPIFQPMTGWLKRQGT</sequence>
<dbReference type="PRINTS" id="PR00106">
    <property type="entry name" value="DNAPOLB"/>
</dbReference>
<feature type="region of interest" description="Disordered" evidence="15">
    <location>
        <begin position="546"/>
        <end position="565"/>
    </location>
</feature>
<dbReference type="InterPro" id="IPR038256">
    <property type="entry name" value="Pol_alpha_znc_sf"/>
</dbReference>
<dbReference type="InterPro" id="IPR036397">
    <property type="entry name" value="RNaseH_sf"/>
</dbReference>
<keyword evidence="5 14" id="KW-0235">DNA replication</keyword>
<comment type="subcellular location">
    <subcellularLocation>
        <location evidence="1">Nucleus</location>
    </subcellularLocation>
</comment>
<dbReference type="Proteomes" id="UP000825002">
    <property type="component" value="Unassembled WGS sequence"/>
</dbReference>
<dbReference type="PROSITE" id="PS51986">
    <property type="entry name" value="GS_BETA_GRASP"/>
    <property type="match status" value="1"/>
</dbReference>
<comment type="similarity">
    <text evidence="2 14">Belongs to the DNA polymerase type-B family.</text>
</comment>
<dbReference type="InterPro" id="IPR012337">
    <property type="entry name" value="RNaseH-like_sf"/>
</dbReference>
<name>A0ABQ7S8S2_9ACAR</name>
<dbReference type="PANTHER" id="PTHR45861:SF1">
    <property type="entry name" value="DNA POLYMERASE ALPHA CATALYTIC SUBUNIT"/>
    <property type="match status" value="1"/>
</dbReference>
<dbReference type="InterPro" id="IPR023211">
    <property type="entry name" value="DNA_pol_palm_dom_sf"/>
</dbReference>
<keyword evidence="9 14" id="KW-0239">DNA-directed DNA polymerase</keyword>
<evidence type="ECO:0000256" key="6">
    <source>
        <dbReference type="ARBA" id="ARBA00022723"/>
    </source>
</evidence>
<dbReference type="SMART" id="SM01230">
    <property type="entry name" value="Gln-synt_C"/>
    <property type="match status" value="1"/>
</dbReference>
<evidence type="ECO:0000256" key="10">
    <source>
        <dbReference type="ARBA" id="ARBA00023125"/>
    </source>
</evidence>
<dbReference type="PANTHER" id="PTHR45861">
    <property type="entry name" value="DNA POLYMERASE ALPHA CATALYTIC SUBUNIT"/>
    <property type="match status" value="1"/>
</dbReference>
<evidence type="ECO:0000256" key="1">
    <source>
        <dbReference type="ARBA" id="ARBA00004123"/>
    </source>
</evidence>
<keyword evidence="8" id="KW-0862">Zinc</keyword>
<evidence type="ECO:0000256" key="13">
    <source>
        <dbReference type="RuleBase" id="RU000384"/>
    </source>
</evidence>
<dbReference type="InterPro" id="IPR017964">
    <property type="entry name" value="DNA-dir_DNA_pol_B_CS"/>
</dbReference>
<comment type="caution">
    <text evidence="18">The sequence shown here is derived from an EMBL/GenBank/DDBJ whole genome shotgun (WGS) entry which is preliminary data.</text>
</comment>
<dbReference type="InterPro" id="IPR042087">
    <property type="entry name" value="DNA_pol_B_thumb"/>
</dbReference>
<dbReference type="EC" id="2.7.7.7" evidence="14"/>
<dbReference type="Gene3D" id="1.10.132.60">
    <property type="entry name" value="DNA polymerase family B, C-terminal domain"/>
    <property type="match status" value="1"/>
</dbReference>
<dbReference type="SUPFAM" id="SSF54368">
    <property type="entry name" value="Glutamine synthetase, N-terminal domain"/>
    <property type="match status" value="1"/>
</dbReference>
<reference evidence="18 19" key="1">
    <citation type="submission" date="2020-10" db="EMBL/GenBank/DDBJ databases">
        <authorList>
            <person name="Klimov P.B."/>
            <person name="Dyachkov S.M."/>
            <person name="Chetverikov P.E."/>
        </authorList>
    </citation>
    <scope>NUCLEOTIDE SEQUENCE [LARGE SCALE GENOMIC DNA]</scope>
    <source>
        <strain evidence="18">BMOC 18-1129-001#AD2665</strain>
        <tissue evidence="18">Entire mites</tissue>
    </source>
</reference>
<dbReference type="InterPro" id="IPR036651">
    <property type="entry name" value="Gln_synt_N_sf"/>
</dbReference>
<keyword evidence="11" id="KW-0539">Nucleus</keyword>
<dbReference type="SUPFAM" id="SSF56672">
    <property type="entry name" value="DNA/RNA polymerases"/>
    <property type="match status" value="1"/>
</dbReference>
<evidence type="ECO:0000256" key="4">
    <source>
        <dbReference type="ARBA" id="ARBA00022695"/>
    </source>
</evidence>
<evidence type="ECO:0000256" key="15">
    <source>
        <dbReference type="SAM" id="MobiDB-lite"/>
    </source>
</evidence>
<keyword evidence="6" id="KW-0479">Metal-binding</keyword>
<dbReference type="PROSITE" id="PS51987">
    <property type="entry name" value="GS_CATALYTIC"/>
    <property type="match status" value="1"/>
</dbReference>
<keyword evidence="10 14" id="KW-0238">DNA-binding</keyword>
<accession>A0ABQ7S8S2</accession>
<evidence type="ECO:0000256" key="11">
    <source>
        <dbReference type="ARBA" id="ARBA00023242"/>
    </source>
</evidence>
<evidence type="ECO:0000259" key="17">
    <source>
        <dbReference type="PROSITE" id="PS51987"/>
    </source>
</evidence>
<dbReference type="Pfam" id="PF00120">
    <property type="entry name" value="Gln-synt_C"/>
    <property type="match status" value="1"/>
</dbReference>
<evidence type="ECO:0000256" key="2">
    <source>
        <dbReference type="ARBA" id="ARBA00005755"/>
    </source>
</evidence>
<dbReference type="Gene3D" id="1.10.3200.20">
    <property type="entry name" value="DNA Polymerase alpha, zinc finger"/>
    <property type="match status" value="1"/>
</dbReference>
<keyword evidence="7" id="KW-0863">Zinc-finger</keyword>
<feature type="domain" description="GS catalytic" evidence="17">
    <location>
        <begin position="121"/>
        <end position="472"/>
    </location>
</feature>
<evidence type="ECO:0000256" key="9">
    <source>
        <dbReference type="ARBA" id="ARBA00022932"/>
    </source>
</evidence>
<dbReference type="InterPro" id="IPR015088">
    <property type="entry name" value="Znf_DNA-dir_DNA_pol_B_alpha"/>
</dbReference>
<dbReference type="Pfam" id="PF03104">
    <property type="entry name" value="DNA_pol_B_exo1"/>
    <property type="match status" value="1"/>
</dbReference>
<evidence type="ECO:0000256" key="8">
    <source>
        <dbReference type="ARBA" id="ARBA00022833"/>
    </source>
</evidence>
<dbReference type="SUPFAM" id="SSF55931">
    <property type="entry name" value="Glutamine synthetase/guanido kinase"/>
    <property type="match status" value="1"/>
</dbReference>
<gene>
    <name evidence="18" type="primary">pola1</name>
    <name evidence="18" type="ORF">GZH46_01638</name>
</gene>
<dbReference type="EMBL" id="JAIFTH010000318">
    <property type="protein sequence ID" value="KAG9509830.1"/>
    <property type="molecule type" value="Genomic_DNA"/>
</dbReference>
<evidence type="ECO:0000313" key="18">
    <source>
        <dbReference type="EMBL" id="KAG9509830.1"/>
    </source>
</evidence>
<dbReference type="CDD" id="cd05532">
    <property type="entry name" value="POLBc_alpha"/>
    <property type="match status" value="1"/>
</dbReference>
<evidence type="ECO:0000256" key="12">
    <source>
        <dbReference type="PROSITE-ProRule" id="PRU01330"/>
    </source>
</evidence>
<dbReference type="InterPro" id="IPR008146">
    <property type="entry name" value="Gln_synth_cat_dom"/>
</dbReference>
<comment type="catalytic activity">
    <reaction evidence="14">
        <text>DNA(n) + a 2'-deoxyribonucleoside 5'-triphosphate = DNA(n+1) + diphosphate</text>
        <dbReference type="Rhea" id="RHEA:22508"/>
        <dbReference type="Rhea" id="RHEA-COMP:17339"/>
        <dbReference type="Rhea" id="RHEA-COMP:17340"/>
        <dbReference type="ChEBI" id="CHEBI:33019"/>
        <dbReference type="ChEBI" id="CHEBI:61560"/>
        <dbReference type="ChEBI" id="CHEBI:173112"/>
        <dbReference type="EC" id="2.7.7.7"/>
    </reaction>
</comment>
<feature type="compositionally biased region" description="Acidic residues" evidence="15">
    <location>
        <begin position="464"/>
        <end position="488"/>
    </location>
</feature>
<dbReference type="Gene3D" id="3.30.420.10">
    <property type="entry name" value="Ribonuclease H-like superfamily/Ribonuclease H"/>
    <property type="match status" value="1"/>
</dbReference>
<evidence type="ECO:0000259" key="16">
    <source>
        <dbReference type="PROSITE" id="PS51986"/>
    </source>
</evidence>
<protein>
    <recommendedName>
        <fullName evidence="14">DNA polymerase</fullName>
        <ecNumber evidence="14">2.7.7.7</ecNumber>
    </recommendedName>
</protein>
<dbReference type="Gene3D" id="3.90.1600.10">
    <property type="entry name" value="Palm domain of DNA polymerase"/>
    <property type="match status" value="2"/>
</dbReference>
<dbReference type="CDD" id="cd05776">
    <property type="entry name" value="DNA_polB_alpha_exo"/>
    <property type="match status" value="1"/>
</dbReference>
<dbReference type="Gene3D" id="2.40.50.730">
    <property type="match status" value="1"/>
</dbReference>
<dbReference type="InterPro" id="IPR006134">
    <property type="entry name" value="DNA-dir_DNA_pol_B_multi_dom"/>
</dbReference>
<organism evidence="18 19">
    <name type="scientific">Fragariocoptes setiger</name>
    <dbReference type="NCBI Taxonomy" id="1670756"/>
    <lineage>
        <taxon>Eukaryota</taxon>
        <taxon>Metazoa</taxon>
        <taxon>Ecdysozoa</taxon>
        <taxon>Arthropoda</taxon>
        <taxon>Chelicerata</taxon>
        <taxon>Arachnida</taxon>
        <taxon>Acari</taxon>
        <taxon>Acariformes</taxon>
        <taxon>Trombidiformes</taxon>
        <taxon>Prostigmata</taxon>
        <taxon>Eupodina</taxon>
        <taxon>Eriophyoidea</taxon>
        <taxon>Phytoptidae</taxon>
        <taxon>Fragariocoptes</taxon>
    </lineage>
</organism>
<feature type="region of interest" description="Disordered" evidence="15">
    <location>
        <begin position="462"/>
        <end position="524"/>
    </location>
</feature>
<keyword evidence="3 14" id="KW-0808">Transferase</keyword>
<feature type="domain" description="GS beta-grasp" evidence="16">
    <location>
        <begin position="32"/>
        <end position="114"/>
    </location>
</feature>
<dbReference type="InterPro" id="IPR043502">
    <property type="entry name" value="DNA/RNA_pol_sf"/>
</dbReference>
<dbReference type="Pfam" id="PF00136">
    <property type="entry name" value="DNA_pol_B"/>
    <property type="match status" value="1"/>
</dbReference>